<sequence>MRLRYAFKIDVEKGSDAASDHIHRAVEIVYFLAGTGTTTIDGQTYNVQSNCFSVIPSHVVHNQISETTITSICLCISDCDLKSSQGLWVDATGEIKGCLQKLMQELTTQRTGYSQISEGYLLAAIGLIKRAIKENVPQDRKQALVSQALNIIEEKAGNLSIDEVAGQLFVSKDYLRHLFKHYMGQSPMKTIVSVRIDHAKKLLMNPELNIVEIADQCGFEDPYYFSRLFKSYTGKSPSAFRK</sequence>
<dbReference type="SUPFAM" id="SSF51182">
    <property type="entry name" value="RmlC-like cupins"/>
    <property type="match status" value="1"/>
</dbReference>
<dbReference type="PRINTS" id="PR00032">
    <property type="entry name" value="HTHARAC"/>
</dbReference>
<dbReference type="InterPro" id="IPR013096">
    <property type="entry name" value="Cupin_2"/>
</dbReference>
<dbReference type="InterPro" id="IPR011051">
    <property type="entry name" value="RmlC_Cupin_sf"/>
</dbReference>
<dbReference type="InterPro" id="IPR009057">
    <property type="entry name" value="Homeodomain-like_sf"/>
</dbReference>
<evidence type="ECO:0000256" key="2">
    <source>
        <dbReference type="ARBA" id="ARBA00023125"/>
    </source>
</evidence>
<dbReference type="AlphaFoldDB" id="A0A6P1M5E2"/>
<dbReference type="InterPro" id="IPR014710">
    <property type="entry name" value="RmlC-like_jellyroll"/>
</dbReference>
<dbReference type="EMBL" id="CP047593">
    <property type="protein sequence ID" value="QHI69800.1"/>
    <property type="molecule type" value="Genomic_DNA"/>
</dbReference>
<evidence type="ECO:0000313" key="5">
    <source>
        <dbReference type="EMBL" id="QHI69800.1"/>
    </source>
</evidence>
<proteinExistence type="predicted"/>
<dbReference type="Pfam" id="PF07883">
    <property type="entry name" value="Cupin_2"/>
    <property type="match status" value="1"/>
</dbReference>
<reference evidence="5 6" key="1">
    <citation type="submission" date="2020-01" db="EMBL/GenBank/DDBJ databases">
        <title>Ponticoccus aerotolerans gen. nov., sp. nov., an anaerobic bacterium and proposal of Ponticoccusceae fam. nov., Ponticoccusles ord. nov. and Ponticoccuse classis nov. in the phylum Kiritimatiellaeota.</title>
        <authorList>
            <person name="Zhou L.Y."/>
            <person name="Du Z.J."/>
        </authorList>
    </citation>
    <scope>NUCLEOTIDE SEQUENCE [LARGE SCALE GENOMIC DNA]</scope>
    <source>
        <strain evidence="5 6">S-5007</strain>
    </source>
</reference>
<name>A0A6P1M5E2_9BACT</name>
<organism evidence="5 6">
    <name type="scientific">Tichowtungia aerotolerans</name>
    <dbReference type="NCBI Taxonomy" id="2697043"/>
    <lineage>
        <taxon>Bacteria</taxon>
        <taxon>Pseudomonadati</taxon>
        <taxon>Kiritimatiellota</taxon>
        <taxon>Tichowtungiia</taxon>
        <taxon>Tichowtungiales</taxon>
        <taxon>Tichowtungiaceae</taxon>
        <taxon>Tichowtungia</taxon>
    </lineage>
</organism>
<evidence type="ECO:0000259" key="4">
    <source>
        <dbReference type="PROSITE" id="PS01124"/>
    </source>
</evidence>
<keyword evidence="1" id="KW-0805">Transcription regulation</keyword>
<dbReference type="Gene3D" id="2.60.120.10">
    <property type="entry name" value="Jelly Rolls"/>
    <property type="match status" value="1"/>
</dbReference>
<dbReference type="InterPro" id="IPR018062">
    <property type="entry name" value="HTH_AraC-typ_CS"/>
</dbReference>
<dbReference type="PANTHER" id="PTHR43280">
    <property type="entry name" value="ARAC-FAMILY TRANSCRIPTIONAL REGULATOR"/>
    <property type="match status" value="1"/>
</dbReference>
<keyword evidence="3" id="KW-0804">Transcription</keyword>
<dbReference type="Proteomes" id="UP000464954">
    <property type="component" value="Chromosome"/>
</dbReference>
<dbReference type="KEGG" id="taer:GT409_10175"/>
<dbReference type="Gene3D" id="1.10.10.60">
    <property type="entry name" value="Homeodomain-like"/>
    <property type="match status" value="2"/>
</dbReference>
<dbReference type="SMART" id="SM00342">
    <property type="entry name" value="HTH_ARAC"/>
    <property type="match status" value="1"/>
</dbReference>
<dbReference type="PROSITE" id="PS00041">
    <property type="entry name" value="HTH_ARAC_FAMILY_1"/>
    <property type="match status" value="1"/>
</dbReference>
<accession>A0A6P1M5E2</accession>
<dbReference type="PROSITE" id="PS01124">
    <property type="entry name" value="HTH_ARAC_FAMILY_2"/>
    <property type="match status" value="1"/>
</dbReference>
<dbReference type="Pfam" id="PF12833">
    <property type="entry name" value="HTH_18"/>
    <property type="match status" value="1"/>
</dbReference>
<dbReference type="InterPro" id="IPR018060">
    <property type="entry name" value="HTH_AraC"/>
</dbReference>
<protein>
    <submittedName>
        <fullName evidence="5">AraC family transcriptional regulator</fullName>
    </submittedName>
</protein>
<evidence type="ECO:0000313" key="6">
    <source>
        <dbReference type="Proteomes" id="UP000464954"/>
    </source>
</evidence>
<keyword evidence="2" id="KW-0238">DNA-binding</keyword>
<feature type="domain" description="HTH araC/xylS-type" evidence="4">
    <location>
        <begin position="146"/>
        <end position="242"/>
    </location>
</feature>
<evidence type="ECO:0000256" key="3">
    <source>
        <dbReference type="ARBA" id="ARBA00023163"/>
    </source>
</evidence>
<gene>
    <name evidence="5" type="ORF">GT409_10175</name>
</gene>
<dbReference type="RefSeq" id="WP_160628982.1">
    <property type="nucleotide sequence ID" value="NZ_CP047593.1"/>
</dbReference>
<dbReference type="InterPro" id="IPR020449">
    <property type="entry name" value="Tscrpt_reg_AraC-type_HTH"/>
</dbReference>
<evidence type="ECO:0000256" key="1">
    <source>
        <dbReference type="ARBA" id="ARBA00023015"/>
    </source>
</evidence>
<keyword evidence="6" id="KW-1185">Reference proteome</keyword>
<dbReference type="GO" id="GO:0043565">
    <property type="term" value="F:sequence-specific DNA binding"/>
    <property type="evidence" value="ECO:0007669"/>
    <property type="project" value="InterPro"/>
</dbReference>
<dbReference type="GO" id="GO:0003700">
    <property type="term" value="F:DNA-binding transcription factor activity"/>
    <property type="evidence" value="ECO:0007669"/>
    <property type="project" value="InterPro"/>
</dbReference>
<dbReference type="SUPFAM" id="SSF46689">
    <property type="entry name" value="Homeodomain-like"/>
    <property type="match status" value="2"/>
</dbReference>
<dbReference type="PANTHER" id="PTHR43280:SF28">
    <property type="entry name" value="HTH-TYPE TRANSCRIPTIONAL ACTIVATOR RHAS"/>
    <property type="match status" value="1"/>
</dbReference>